<dbReference type="STRING" id="379066.GAU_3069"/>
<evidence type="ECO:0000256" key="8">
    <source>
        <dbReference type="RuleBase" id="RU362042"/>
    </source>
</evidence>
<proteinExistence type="inferred from homology"/>
<dbReference type="PROSITE" id="PS00761">
    <property type="entry name" value="SPASE_I_3"/>
    <property type="match status" value="1"/>
</dbReference>
<evidence type="ECO:0000259" key="10">
    <source>
        <dbReference type="Pfam" id="PF10502"/>
    </source>
</evidence>
<name>C1AC84_GEMAT</name>
<dbReference type="InterPro" id="IPR019533">
    <property type="entry name" value="Peptidase_S26"/>
</dbReference>
<dbReference type="KEGG" id="gau:GAU_3069"/>
<dbReference type="InterPro" id="IPR019758">
    <property type="entry name" value="Pept_S26A_signal_pept_1_CS"/>
</dbReference>
<feature type="region of interest" description="Disordered" evidence="9">
    <location>
        <begin position="1"/>
        <end position="31"/>
    </location>
</feature>
<dbReference type="EC" id="3.4.21.89" evidence="3 8"/>
<sequence length="266" mass="29325">MASKKSDRSSERSSVSALRSGKSSAGSSGSGVSVWENVKAVLVTVAIFLAIRTFLIEAYRIPSGSMIPTLLVGDWLFVNKLAYGPHVPFTNINLPGYDEPERGDVVVFVSPNQIDQPEDPNPTLVKRLVAVAGDTIWMRGALLHVNGMPQRQGFAAQQNPRGDGGFSHPLFAWQHQFEVRGTAGGDPPASPTLDDWGPLVVPEGHLFMLGDNRYDSKDGRYWGMVPRENVRGRPVFVYYSYNAQDSDRPLPFLTDIRWGRIGDVIR</sequence>
<feature type="domain" description="Peptidase S26" evidence="10">
    <location>
        <begin position="35"/>
        <end position="239"/>
    </location>
</feature>
<dbReference type="Proteomes" id="UP000002209">
    <property type="component" value="Chromosome"/>
</dbReference>
<feature type="compositionally biased region" description="Low complexity" evidence="9">
    <location>
        <begin position="12"/>
        <end position="31"/>
    </location>
</feature>
<dbReference type="InterPro" id="IPR019756">
    <property type="entry name" value="Pept_S26A_signal_pept_1_Ser-AS"/>
</dbReference>
<dbReference type="eggNOG" id="COG0681">
    <property type="taxonomic scope" value="Bacteria"/>
</dbReference>
<dbReference type="RefSeq" id="WP_015894880.1">
    <property type="nucleotide sequence ID" value="NC_012489.1"/>
</dbReference>
<accession>C1AC84</accession>
<evidence type="ECO:0000256" key="1">
    <source>
        <dbReference type="ARBA" id="ARBA00000677"/>
    </source>
</evidence>
<dbReference type="PANTHER" id="PTHR43390">
    <property type="entry name" value="SIGNAL PEPTIDASE I"/>
    <property type="match status" value="1"/>
</dbReference>
<dbReference type="Gene3D" id="2.10.109.10">
    <property type="entry name" value="Umud Fragment, subunit A"/>
    <property type="match status" value="1"/>
</dbReference>
<dbReference type="InterPro" id="IPR036286">
    <property type="entry name" value="LexA/Signal_pep-like_sf"/>
</dbReference>
<feature type="active site" evidence="7">
    <location>
        <position position="126"/>
    </location>
</feature>
<evidence type="ECO:0000256" key="3">
    <source>
        <dbReference type="ARBA" id="ARBA00013208"/>
    </source>
</evidence>
<dbReference type="HOGENOM" id="CLU_028723_1_3_0"/>
<dbReference type="EMBL" id="AP009153">
    <property type="protein sequence ID" value="BAH40111.1"/>
    <property type="molecule type" value="Genomic_DNA"/>
</dbReference>
<dbReference type="CDD" id="cd06530">
    <property type="entry name" value="S26_SPase_I"/>
    <property type="match status" value="1"/>
</dbReference>
<evidence type="ECO:0000256" key="7">
    <source>
        <dbReference type="PIRSR" id="PIRSR600223-1"/>
    </source>
</evidence>
<dbReference type="InterPro" id="IPR000223">
    <property type="entry name" value="Pept_S26A_signal_pept_1"/>
</dbReference>
<evidence type="ECO:0000256" key="6">
    <source>
        <dbReference type="ARBA" id="ARBA00022801"/>
    </source>
</evidence>
<protein>
    <recommendedName>
        <fullName evidence="4 8">Signal peptidase I</fullName>
        <ecNumber evidence="3 8">3.4.21.89</ecNumber>
    </recommendedName>
</protein>
<organism evidence="11 12">
    <name type="scientific">Gemmatimonas aurantiaca (strain DSM 14586 / JCM 11422 / NBRC 100505 / T-27)</name>
    <dbReference type="NCBI Taxonomy" id="379066"/>
    <lineage>
        <taxon>Bacteria</taxon>
        <taxon>Pseudomonadati</taxon>
        <taxon>Gemmatimonadota</taxon>
        <taxon>Gemmatimonadia</taxon>
        <taxon>Gemmatimonadales</taxon>
        <taxon>Gemmatimonadaceae</taxon>
        <taxon>Gemmatimonas</taxon>
    </lineage>
</organism>
<evidence type="ECO:0000256" key="5">
    <source>
        <dbReference type="ARBA" id="ARBA00022670"/>
    </source>
</evidence>
<feature type="compositionally biased region" description="Basic and acidic residues" evidence="9">
    <location>
        <begin position="1"/>
        <end position="11"/>
    </location>
</feature>
<dbReference type="GO" id="GO:0016020">
    <property type="term" value="C:membrane"/>
    <property type="evidence" value="ECO:0007669"/>
    <property type="project" value="UniProtKB-SubCell"/>
</dbReference>
<evidence type="ECO:0000256" key="9">
    <source>
        <dbReference type="SAM" id="MobiDB-lite"/>
    </source>
</evidence>
<evidence type="ECO:0000313" key="12">
    <source>
        <dbReference type="Proteomes" id="UP000002209"/>
    </source>
</evidence>
<comment type="catalytic activity">
    <reaction evidence="1 8">
        <text>Cleavage of hydrophobic, N-terminal signal or leader sequences from secreted and periplasmic proteins.</text>
        <dbReference type="EC" id="3.4.21.89"/>
    </reaction>
</comment>
<feature type="active site" evidence="7">
    <location>
        <position position="65"/>
    </location>
</feature>
<dbReference type="AlphaFoldDB" id="C1AC84"/>
<keyword evidence="6 8" id="KW-0378">Hydrolase</keyword>
<comment type="subcellular location">
    <subcellularLocation>
        <location evidence="8">Membrane</location>
        <topology evidence="8">Single-pass type II membrane protein</topology>
    </subcellularLocation>
</comment>
<reference evidence="12" key="1">
    <citation type="submission" date="2006-03" db="EMBL/GenBank/DDBJ databases">
        <title>Complete genome sequence of Gemmatimonas aurantiaca T-27 that represents a novel phylum Gemmatimonadetes.</title>
        <authorList>
            <person name="Takasaki K."/>
            <person name="Ichikawa N."/>
            <person name="Miura H."/>
            <person name="Matsushita S."/>
            <person name="Watanabe Y."/>
            <person name="Oguchi A."/>
            <person name="Ankai A."/>
            <person name="Yashiro I."/>
            <person name="Takahashi M."/>
            <person name="Terui Y."/>
            <person name="Fukui S."/>
            <person name="Yokoyama H."/>
            <person name="Tanikawa S."/>
            <person name="Hanada S."/>
            <person name="Kamagata Y."/>
            <person name="Fujita N."/>
        </authorList>
    </citation>
    <scope>NUCLEOTIDE SEQUENCE [LARGE SCALE GENOMIC DNA]</scope>
    <source>
        <strain evidence="12">T-27 / DSM 14586 / JCM 11422 / NBRC 100505</strain>
    </source>
</reference>
<dbReference type="Pfam" id="PF10502">
    <property type="entry name" value="Peptidase_S26"/>
    <property type="match status" value="1"/>
</dbReference>
<dbReference type="GO" id="GO:0009003">
    <property type="term" value="F:signal peptidase activity"/>
    <property type="evidence" value="ECO:0007669"/>
    <property type="project" value="UniProtKB-EC"/>
</dbReference>
<dbReference type="PROSITE" id="PS00501">
    <property type="entry name" value="SPASE_I_1"/>
    <property type="match status" value="1"/>
</dbReference>
<evidence type="ECO:0000313" key="11">
    <source>
        <dbReference type="EMBL" id="BAH40111.1"/>
    </source>
</evidence>
<keyword evidence="5 8" id="KW-0645">Protease</keyword>
<dbReference type="NCBIfam" id="TIGR02227">
    <property type="entry name" value="sigpep_I_bact"/>
    <property type="match status" value="1"/>
</dbReference>
<gene>
    <name evidence="11" type="ordered locus">GAU_3069</name>
</gene>
<keyword evidence="12" id="KW-1185">Reference proteome</keyword>
<dbReference type="GO" id="GO:0004252">
    <property type="term" value="F:serine-type endopeptidase activity"/>
    <property type="evidence" value="ECO:0007669"/>
    <property type="project" value="InterPro"/>
</dbReference>
<evidence type="ECO:0000256" key="2">
    <source>
        <dbReference type="ARBA" id="ARBA00009370"/>
    </source>
</evidence>
<dbReference type="PANTHER" id="PTHR43390:SF1">
    <property type="entry name" value="CHLOROPLAST PROCESSING PEPTIDASE"/>
    <property type="match status" value="1"/>
</dbReference>
<dbReference type="SUPFAM" id="SSF51306">
    <property type="entry name" value="LexA/Signal peptidase"/>
    <property type="match status" value="1"/>
</dbReference>
<comment type="similarity">
    <text evidence="2 8">Belongs to the peptidase S26 family.</text>
</comment>
<evidence type="ECO:0000256" key="4">
    <source>
        <dbReference type="ARBA" id="ARBA00019232"/>
    </source>
</evidence>
<dbReference type="GO" id="GO:0006465">
    <property type="term" value="P:signal peptide processing"/>
    <property type="evidence" value="ECO:0007669"/>
    <property type="project" value="InterPro"/>
</dbReference>
<dbReference type="PRINTS" id="PR00727">
    <property type="entry name" value="LEADERPTASE"/>
</dbReference>